<proteinExistence type="predicted"/>
<dbReference type="InterPro" id="IPR046953">
    <property type="entry name" value="Spore_GerAC-like_C"/>
</dbReference>
<sequence length="43" mass="5022">PEAWKKLKKDWDKNFEHVPVNIKVQGKIRNVGTVGNSFLEEIE</sequence>
<gene>
    <name evidence="2" type="ORF">CN689_24425</name>
</gene>
<dbReference type="AlphaFoldDB" id="A0AAX0RWD9"/>
<reference evidence="2 3" key="1">
    <citation type="submission" date="2017-09" db="EMBL/GenBank/DDBJ databases">
        <title>Large-scale bioinformatics analysis of Bacillus genomes uncovers conserved roles of natural products in bacterial physiology.</title>
        <authorList>
            <consortium name="Agbiome Team Llc"/>
            <person name="Bleich R.M."/>
            <person name="Kirk G.J."/>
            <person name="Santa Maria K.C."/>
            <person name="Allen S.E."/>
            <person name="Farag S."/>
            <person name="Shank E.A."/>
            <person name="Bowers A."/>
        </authorList>
    </citation>
    <scope>NUCLEOTIDE SEQUENCE [LARGE SCALE GENOMIC DNA]</scope>
    <source>
        <strain evidence="2 3">AFS003229</strain>
    </source>
</reference>
<accession>A0AAX0RWD9</accession>
<dbReference type="RefSeq" id="WP_368484635.1">
    <property type="nucleotide sequence ID" value="NZ_NUEQ01000104.1"/>
</dbReference>
<dbReference type="Pfam" id="PF05504">
    <property type="entry name" value="Spore_GerAC"/>
    <property type="match status" value="1"/>
</dbReference>
<evidence type="ECO:0000313" key="2">
    <source>
        <dbReference type="EMBL" id="PEJ27063.1"/>
    </source>
</evidence>
<evidence type="ECO:0000259" key="1">
    <source>
        <dbReference type="Pfam" id="PF05504"/>
    </source>
</evidence>
<evidence type="ECO:0000313" key="3">
    <source>
        <dbReference type="Proteomes" id="UP000220106"/>
    </source>
</evidence>
<dbReference type="Gene3D" id="3.30.300.210">
    <property type="entry name" value="Nutrient germinant receptor protein C, domain 3"/>
    <property type="match status" value="1"/>
</dbReference>
<dbReference type="InterPro" id="IPR038501">
    <property type="entry name" value="Spore_GerAC_C_sf"/>
</dbReference>
<organism evidence="2 3">
    <name type="scientific">Peribacillus butanolivorans</name>
    <dbReference type="NCBI Taxonomy" id="421767"/>
    <lineage>
        <taxon>Bacteria</taxon>
        <taxon>Bacillati</taxon>
        <taxon>Bacillota</taxon>
        <taxon>Bacilli</taxon>
        <taxon>Bacillales</taxon>
        <taxon>Bacillaceae</taxon>
        <taxon>Peribacillus</taxon>
    </lineage>
</organism>
<name>A0AAX0RWD9_9BACI</name>
<dbReference type="EMBL" id="NUEQ01000104">
    <property type="protein sequence ID" value="PEJ27063.1"/>
    <property type="molecule type" value="Genomic_DNA"/>
</dbReference>
<protein>
    <submittedName>
        <fullName evidence="2">Spore gernimation protein GerC</fullName>
    </submittedName>
</protein>
<feature type="non-terminal residue" evidence="2">
    <location>
        <position position="1"/>
    </location>
</feature>
<dbReference type="Proteomes" id="UP000220106">
    <property type="component" value="Unassembled WGS sequence"/>
</dbReference>
<feature type="domain" description="Spore germination GerAC-like C-terminal" evidence="1">
    <location>
        <begin position="1"/>
        <end position="32"/>
    </location>
</feature>
<comment type="caution">
    <text evidence="2">The sequence shown here is derived from an EMBL/GenBank/DDBJ whole genome shotgun (WGS) entry which is preliminary data.</text>
</comment>